<accession>A0A1C4VYY1</accession>
<name>A0A1C4VYY1_9ACTN</name>
<dbReference type="RefSeq" id="WP_139141780.1">
    <property type="nucleotide sequence ID" value="NZ_FMCS01000003.1"/>
</dbReference>
<sequence>MTAPDPDRGGVVVVRVWFEDRPDELGFRALVTSCVDLAGGRPESRAVTSPDAVVEVVRSRLVEILAGHRPR</sequence>
<proteinExistence type="predicted"/>
<protein>
    <submittedName>
        <fullName evidence="1">Uncharacterized protein</fullName>
    </submittedName>
</protein>
<dbReference type="Proteomes" id="UP000199629">
    <property type="component" value="Unassembled WGS sequence"/>
</dbReference>
<gene>
    <name evidence="1" type="ORF">GA0070214_10336</name>
</gene>
<keyword evidence="2" id="KW-1185">Reference proteome</keyword>
<evidence type="ECO:0000313" key="2">
    <source>
        <dbReference type="Proteomes" id="UP000199629"/>
    </source>
</evidence>
<dbReference type="EMBL" id="FMCS01000003">
    <property type="protein sequence ID" value="SCE89055.1"/>
    <property type="molecule type" value="Genomic_DNA"/>
</dbReference>
<reference evidence="2" key="1">
    <citation type="submission" date="2016-06" db="EMBL/GenBank/DDBJ databases">
        <authorList>
            <person name="Varghese N."/>
            <person name="Submissions Spin"/>
        </authorList>
    </citation>
    <scope>NUCLEOTIDE SEQUENCE [LARGE SCALE GENOMIC DNA]</scope>
    <source>
        <strain evidence="2">DSM 45246</strain>
    </source>
</reference>
<evidence type="ECO:0000313" key="1">
    <source>
        <dbReference type="EMBL" id="SCE89055.1"/>
    </source>
</evidence>
<organism evidence="1 2">
    <name type="scientific">Micromonospora chaiyaphumensis</name>
    <dbReference type="NCBI Taxonomy" id="307119"/>
    <lineage>
        <taxon>Bacteria</taxon>
        <taxon>Bacillati</taxon>
        <taxon>Actinomycetota</taxon>
        <taxon>Actinomycetes</taxon>
        <taxon>Micromonosporales</taxon>
        <taxon>Micromonosporaceae</taxon>
        <taxon>Micromonospora</taxon>
    </lineage>
</organism>
<dbReference type="AlphaFoldDB" id="A0A1C4VYY1"/>